<evidence type="ECO:0000256" key="1">
    <source>
        <dbReference type="ARBA" id="ARBA00004141"/>
    </source>
</evidence>
<evidence type="ECO:0000256" key="11">
    <source>
        <dbReference type="SAM" id="Phobius"/>
    </source>
</evidence>
<evidence type="ECO:0000256" key="9">
    <source>
        <dbReference type="PROSITE-ProRule" id="PRU00282"/>
    </source>
</evidence>
<dbReference type="GO" id="GO:0005743">
    <property type="term" value="C:mitochondrial inner membrane"/>
    <property type="evidence" value="ECO:0007669"/>
    <property type="project" value="InterPro"/>
</dbReference>
<keyword evidence="13" id="KW-1185">Reference proteome</keyword>
<dbReference type="PANTHER" id="PTHR45618">
    <property type="entry name" value="MITOCHONDRIAL DICARBOXYLATE CARRIER-RELATED"/>
    <property type="match status" value="1"/>
</dbReference>
<reference evidence="12" key="1">
    <citation type="submission" date="2021-09" db="EMBL/GenBank/DDBJ databases">
        <authorList>
            <consortium name="AG Swart"/>
            <person name="Singh M."/>
            <person name="Singh A."/>
            <person name="Seah K."/>
            <person name="Emmerich C."/>
        </authorList>
    </citation>
    <scope>NUCLEOTIDE SEQUENCE</scope>
    <source>
        <strain evidence="12">ATCC30299</strain>
    </source>
</reference>
<evidence type="ECO:0000256" key="8">
    <source>
        <dbReference type="ARBA" id="ARBA00023136"/>
    </source>
</evidence>
<dbReference type="SUPFAM" id="SSF103506">
    <property type="entry name" value="Mitochondrial carrier"/>
    <property type="match status" value="1"/>
</dbReference>
<dbReference type="InterPro" id="IPR002067">
    <property type="entry name" value="MCP"/>
</dbReference>
<accession>A0AAU9I955</accession>
<dbReference type="InterPro" id="IPR018108">
    <property type="entry name" value="MCP_transmembrane"/>
</dbReference>
<keyword evidence="5 9" id="KW-0812">Transmembrane</keyword>
<dbReference type="PRINTS" id="PR00926">
    <property type="entry name" value="MITOCARRIER"/>
</dbReference>
<dbReference type="Proteomes" id="UP001162131">
    <property type="component" value="Unassembled WGS sequence"/>
</dbReference>
<dbReference type="Pfam" id="PF00153">
    <property type="entry name" value="Mito_carr"/>
    <property type="match status" value="3"/>
</dbReference>
<dbReference type="AlphaFoldDB" id="A0AAU9I955"/>
<dbReference type="PROSITE" id="PS50920">
    <property type="entry name" value="SOLCAR"/>
    <property type="match status" value="3"/>
</dbReference>
<evidence type="ECO:0000256" key="2">
    <source>
        <dbReference type="ARBA" id="ARBA00004325"/>
    </source>
</evidence>
<keyword evidence="7 11" id="KW-1133">Transmembrane helix</keyword>
<evidence type="ECO:0000256" key="10">
    <source>
        <dbReference type="RuleBase" id="RU000488"/>
    </source>
</evidence>
<sequence>MSQQELPFIISFLGGSISSTTAELVTFPMDMLKTRMQLGGTQGAMKYRGIFHIITHTYQTGGIGAFYRGMIPALVRQFTFSGIRISLYDKVKFLMGDDLASGGFWQRFVFGAGCGGFASFLVTPLDVCKVRVINDAKKEKYSGLIDCLKKTWSKDGFVHGFYKGSSPNIYRSVVVNAAELGTYDNSKALLMKNFSMREDSLWTRFWASVMAGFIAAVASSPIDVVKTRYMNATKEDPNVPKGSEVRYTSPLDCFKKIIKNEGFSALYNGFMFLWMRLGPWCVVMFITWDLYKDAAKKYYLQQKTKEELRK</sequence>
<keyword evidence="6" id="KW-0677">Repeat</keyword>
<dbReference type="InterPro" id="IPR050391">
    <property type="entry name" value="Mito_Metabolite_Transporter"/>
</dbReference>
<evidence type="ECO:0000256" key="4">
    <source>
        <dbReference type="ARBA" id="ARBA00022448"/>
    </source>
</evidence>
<feature type="transmembrane region" description="Helical" evidence="11">
    <location>
        <begin position="6"/>
        <end position="27"/>
    </location>
</feature>
<dbReference type="PRINTS" id="PR00928">
    <property type="entry name" value="GRAVESDC"/>
</dbReference>
<evidence type="ECO:0000256" key="3">
    <source>
        <dbReference type="ARBA" id="ARBA00006375"/>
    </source>
</evidence>
<keyword evidence="4 10" id="KW-0813">Transport</keyword>
<dbReference type="EMBL" id="CAJZBQ010000004">
    <property type="protein sequence ID" value="CAG9311614.1"/>
    <property type="molecule type" value="Genomic_DNA"/>
</dbReference>
<proteinExistence type="inferred from homology"/>
<comment type="similarity">
    <text evidence="3 10">Belongs to the mitochondrial carrier (TC 2.A.29) family.</text>
</comment>
<gene>
    <name evidence="12" type="ORF">BSTOLATCC_MIC3901</name>
</gene>
<organism evidence="12 13">
    <name type="scientific">Blepharisma stoltei</name>
    <dbReference type="NCBI Taxonomy" id="1481888"/>
    <lineage>
        <taxon>Eukaryota</taxon>
        <taxon>Sar</taxon>
        <taxon>Alveolata</taxon>
        <taxon>Ciliophora</taxon>
        <taxon>Postciliodesmatophora</taxon>
        <taxon>Heterotrichea</taxon>
        <taxon>Heterotrichida</taxon>
        <taxon>Blepharismidae</taxon>
        <taxon>Blepharisma</taxon>
    </lineage>
</organism>
<feature type="transmembrane region" description="Helical" evidence="11">
    <location>
        <begin position="271"/>
        <end position="291"/>
    </location>
</feature>
<dbReference type="InterPro" id="IPR002167">
    <property type="entry name" value="GDC-like"/>
</dbReference>
<feature type="repeat" description="Solcar" evidence="9">
    <location>
        <begin position="6"/>
        <end position="94"/>
    </location>
</feature>
<dbReference type="GO" id="GO:0055085">
    <property type="term" value="P:transmembrane transport"/>
    <property type="evidence" value="ECO:0007669"/>
    <property type="project" value="InterPro"/>
</dbReference>
<comment type="caution">
    <text evidence="12">The sequence shown here is derived from an EMBL/GenBank/DDBJ whole genome shotgun (WGS) entry which is preliminary data.</text>
</comment>
<feature type="repeat" description="Solcar" evidence="9">
    <location>
        <begin position="199"/>
        <end position="294"/>
    </location>
</feature>
<keyword evidence="8 9" id="KW-0472">Membrane</keyword>
<name>A0AAU9I955_9CILI</name>
<dbReference type="InterPro" id="IPR023395">
    <property type="entry name" value="MCP_dom_sf"/>
</dbReference>
<comment type="subcellular location">
    <subcellularLocation>
        <location evidence="1">Membrane</location>
        <topology evidence="1">Multi-pass membrane protein</topology>
    </subcellularLocation>
    <subcellularLocation>
        <location evidence="2">Mitochondrion membrane</location>
    </subcellularLocation>
</comment>
<evidence type="ECO:0000313" key="12">
    <source>
        <dbReference type="EMBL" id="CAG9311614.1"/>
    </source>
</evidence>
<evidence type="ECO:0000256" key="6">
    <source>
        <dbReference type="ARBA" id="ARBA00022737"/>
    </source>
</evidence>
<evidence type="ECO:0000256" key="5">
    <source>
        <dbReference type="ARBA" id="ARBA00022692"/>
    </source>
</evidence>
<feature type="transmembrane region" description="Helical" evidence="11">
    <location>
        <begin position="201"/>
        <end position="222"/>
    </location>
</feature>
<feature type="repeat" description="Solcar" evidence="9">
    <location>
        <begin position="102"/>
        <end position="189"/>
    </location>
</feature>
<dbReference type="Gene3D" id="1.50.40.10">
    <property type="entry name" value="Mitochondrial carrier domain"/>
    <property type="match status" value="1"/>
</dbReference>
<protein>
    <recommendedName>
        <fullName evidence="14">Mitochondrial carrier protein</fullName>
    </recommendedName>
</protein>
<evidence type="ECO:0000313" key="13">
    <source>
        <dbReference type="Proteomes" id="UP001162131"/>
    </source>
</evidence>
<evidence type="ECO:0008006" key="14">
    <source>
        <dbReference type="Google" id="ProtNLM"/>
    </source>
</evidence>
<evidence type="ECO:0000256" key="7">
    <source>
        <dbReference type="ARBA" id="ARBA00022989"/>
    </source>
</evidence>